<dbReference type="RefSeq" id="WP_014811442.1">
    <property type="nucleotide sequence ID" value="NC_018025.1"/>
</dbReference>
<dbReference type="Proteomes" id="UP000006055">
    <property type="component" value="Chromosome"/>
</dbReference>
<keyword evidence="2" id="KW-1185">Reference proteome</keyword>
<evidence type="ECO:0000313" key="1">
    <source>
        <dbReference type="EMBL" id="AFM26314.1"/>
    </source>
</evidence>
<dbReference type="EMBL" id="CP003360">
    <property type="protein sequence ID" value="AFM26314.1"/>
    <property type="molecule type" value="Genomic_DNA"/>
</dbReference>
<evidence type="ECO:0000313" key="2">
    <source>
        <dbReference type="Proteomes" id="UP000006055"/>
    </source>
</evidence>
<accession>I4C9S3</accession>
<protein>
    <submittedName>
        <fullName evidence="1">Uncharacterized protein</fullName>
    </submittedName>
</protein>
<reference evidence="2" key="1">
    <citation type="submission" date="2012-06" db="EMBL/GenBank/DDBJ databases">
        <title>Complete sequence of chromosome of Desulfomonile tiedjei DSM 6799.</title>
        <authorList>
            <person name="Lucas S."/>
            <person name="Copeland A."/>
            <person name="Lapidus A."/>
            <person name="Glavina del Rio T."/>
            <person name="Dalin E."/>
            <person name="Tice H."/>
            <person name="Bruce D."/>
            <person name="Goodwin L."/>
            <person name="Pitluck S."/>
            <person name="Peters L."/>
            <person name="Ovchinnikova G."/>
            <person name="Zeytun A."/>
            <person name="Lu M."/>
            <person name="Kyrpides N."/>
            <person name="Mavromatis K."/>
            <person name="Ivanova N."/>
            <person name="Brettin T."/>
            <person name="Detter J.C."/>
            <person name="Han C."/>
            <person name="Larimer F."/>
            <person name="Land M."/>
            <person name="Hauser L."/>
            <person name="Markowitz V."/>
            <person name="Cheng J.-F."/>
            <person name="Hugenholtz P."/>
            <person name="Woyke T."/>
            <person name="Wu D."/>
            <person name="Spring S."/>
            <person name="Schroeder M."/>
            <person name="Brambilla E."/>
            <person name="Klenk H.-P."/>
            <person name="Eisen J.A."/>
        </authorList>
    </citation>
    <scope>NUCLEOTIDE SEQUENCE [LARGE SCALE GENOMIC DNA]</scope>
    <source>
        <strain evidence="2">ATCC 49306 / DSM 6799 / DCB-1</strain>
    </source>
</reference>
<dbReference type="AlphaFoldDB" id="I4C9S3"/>
<proteinExistence type="predicted"/>
<dbReference type="HOGENOM" id="CLU_1265264_0_0_7"/>
<dbReference type="KEGG" id="dti:Desti_3668"/>
<gene>
    <name evidence="1" type="ordered locus">Desti_3668</name>
</gene>
<name>I4C9S3_DESTA</name>
<organism evidence="1 2">
    <name type="scientific">Desulfomonile tiedjei (strain ATCC 49306 / DSM 6799 / DCB-1)</name>
    <dbReference type="NCBI Taxonomy" id="706587"/>
    <lineage>
        <taxon>Bacteria</taxon>
        <taxon>Pseudomonadati</taxon>
        <taxon>Thermodesulfobacteriota</taxon>
        <taxon>Desulfomonilia</taxon>
        <taxon>Desulfomonilales</taxon>
        <taxon>Desulfomonilaceae</taxon>
        <taxon>Desulfomonile</taxon>
    </lineage>
</organism>
<sequence length="218" mass="24202">MRICIAIIMTLSLAHLVHGRTFEEYVLVNYDPLVSELKHHGFGGPLGKETAEFALIRQLIEDGTNRDHSVSIVGMSVGGVNGEVMSSLGLEMGKQNEKGLLLKRVYSADGNPCYAICGPRANICSAVAIVLLWDKYITQAYCERFNTKEISAWKTSKELSRKIELGTAGHDDIIDYCEFAEPRRRALMRANRMYSSTAAGVIESVVQKLGPLFKLRTF</sequence>